<dbReference type="Gene3D" id="1.25.40.10">
    <property type="entry name" value="Tetratricopeptide repeat domain"/>
    <property type="match status" value="1"/>
</dbReference>
<feature type="repeat" description="TPR" evidence="8">
    <location>
        <begin position="500"/>
        <end position="533"/>
    </location>
</feature>
<evidence type="ECO:0000313" key="9">
    <source>
        <dbReference type="EMBL" id="SCU64859.1"/>
    </source>
</evidence>
<evidence type="ECO:0000256" key="5">
    <source>
        <dbReference type="ARBA" id="ARBA00022737"/>
    </source>
</evidence>
<keyword evidence="7" id="KW-0576">Peroxisome</keyword>
<dbReference type="Pfam" id="PF13432">
    <property type="entry name" value="TPR_16"/>
    <property type="match status" value="2"/>
</dbReference>
<evidence type="ECO:0000256" key="2">
    <source>
        <dbReference type="ARBA" id="ARBA00004496"/>
    </source>
</evidence>
<dbReference type="AlphaFoldDB" id="A0A1G4HZS6"/>
<comment type="caution">
    <text evidence="9">The sequence shown here is derived from an EMBL/GenBank/DDBJ whole genome shotgun (WGS) entry which is preliminary data.</text>
</comment>
<organism evidence="9 10">
    <name type="scientific">Trypanosoma equiperdum</name>
    <dbReference type="NCBI Taxonomy" id="5694"/>
    <lineage>
        <taxon>Eukaryota</taxon>
        <taxon>Discoba</taxon>
        <taxon>Euglenozoa</taxon>
        <taxon>Kinetoplastea</taxon>
        <taxon>Metakinetoplastina</taxon>
        <taxon>Trypanosomatida</taxon>
        <taxon>Trypanosomatidae</taxon>
        <taxon>Trypanosoma</taxon>
    </lineage>
</organism>
<dbReference type="RefSeq" id="XP_067076554.1">
    <property type="nucleotide sequence ID" value="XM_067220453.1"/>
</dbReference>
<dbReference type="PANTHER" id="PTHR10130:SF0">
    <property type="entry name" value="GH08708P"/>
    <property type="match status" value="1"/>
</dbReference>
<keyword evidence="4" id="KW-0963">Cytoplasm</keyword>
<evidence type="ECO:0000256" key="3">
    <source>
        <dbReference type="ARBA" id="ARBA00005348"/>
    </source>
</evidence>
<dbReference type="SMART" id="SM00028">
    <property type="entry name" value="TPR"/>
    <property type="match status" value="4"/>
</dbReference>
<sequence>MDCGAGFALGQQLAKDALHMQGGVRPGTTGNVEQDALMTGMMVPPTGPMEDWAQHFAAHQHHHQQHQQMMMQRQHNDALMIQQQHRDMEEAFRASARAGAPQQANAGPLMMPPGPMMMAGGMAPMMHAGGFMMGGMPQMMPCTPMGMNMGMAPVATMNPATTSTVSGAREGATAVSSAAPGVVDLGGDSAWAEKLHQAEWGQDYKDVEVHTVEGSTAQTVEEHAKTSKFYEFMDKIRKKELLVDEDSGEVVQGPGPDPDVEADTEYLARLAAMEGINVPPSVMDHMQGQDGVQRGTDEDMEGMMGDDVYDPSADVEQWAQEYAQMQAMQERLQNNTDYPFEANNPYMYHENPMEEGLSMLKLANLAEAALAFEAVCQKEPEREEAWRSLGLTQAENEKDGLAIIALNHARMLDPKDIAVHAALAVSHTNEHNANAALASLRAWLLSQPQYEQLGSVNLQADVDIDDLNVQSEDFFFAAPNEYRECRTLLHAALEMNPNDAQLHASLGVLYNLSNNYDSAAANLRRAVELRPDDAQLWNKLGATLANGNRPQEALDAYNRALDINPGYVRVMYNMAVSYSNMSQYDLAAKQLVRAIYMQVGGTTPTGEASREATRSMWDFFRMLLNVMNRPDLVELTYAQNVEPFAKEFGLQSMLL</sequence>
<evidence type="ECO:0000256" key="6">
    <source>
        <dbReference type="ARBA" id="ARBA00022803"/>
    </source>
</evidence>
<dbReference type="PROSITE" id="PS50293">
    <property type="entry name" value="TPR_REGION"/>
    <property type="match status" value="1"/>
</dbReference>
<protein>
    <submittedName>
        <fullName evidence="9">Peroxisome targeting signal 1 receptor</fullName>
    </submittedName>
</protein>
<dbReference type="Proteomes" id="UP000195570">
    <property type="component" value="Unassembled WGS sequence"/>
</dbReference>
<dbReference type="EMBL" id="CZPT02000170">
    <property type="protein sequence ID" value="SCU64859.1"/>
    <property type="molecule type" value="Genomic_DNA"/>
</dbReference>
<name>A0A1G4HZS6_TRYEQ</name>
<reference evidence="9" key="1">
    <citation type="submission" date="2016-09" db="EMBL/GenBank/DDBJ databases">
        <authorList>
            <person name="Hebert L."/>
            <person name="Moumen B."/>
        </authorList>
    </citation>
    <scope>NUCLEOTIDE SEQUENCE [LARGE SCALE GENOMIC DNA]</scope>
    <source>
        <strain evidence="9">OVI</strain>
    </source>
</reference>
<dbReference type="SMR" id="A0A1G4HZS6"/>
<dbReference type="GeneID" id="92382286"/>
<dbReference type="InterPro" id="IPR024111">
    <property type="entry name" value="PEX5/PEX5L"/>
</dbReference>
<comment type="subcellular location">
    <subcellularLocation>
        <location evidence="2">Cytoplasm</location>
    </subcellularLocation>
    <subcellularLocation>
        <location evidence="1">Peroxisome</location>
    </subcellularLocation>
</comment>
<feature type="repeat" description="TPR" evidence="8">
    <location>
        <begin position="534"/>
        <end position="567"/>
    </location>
</feature>
<dbReference type="GO" id="GO:0016560">
    <property type="term" value="P:protein import into peroxisome matrix, docking"/>
    <property type="evidence" value="ECO:0007669"/>
    <property type="project" value="TreeGrafter"/>
</dbReference>
<comment type="similarity">
    <text evidence="3">Belongs to the peroxisomal targeting signal receptor family.</text>
</comment>
<dbReference type="PROSITE" id="PS50005">
    <property type="entry name" value="TPR"/>
    <property type="match status" value="2"/>
</dbReference>
<accession>A0A1G4HZS6</accession>
<dbReference type="SUPFAM" id="SSF48452">
    <property type="entry name" value="TPR-like"/>
    <property type="match status" value="1"/>
</dbReference>
<keyword evidence="5" id="KW-0677">Repeat</keyword>
<dbReference type="VEuPathDB" id="TriTrypDB:TEOVI_000835200"/>
<gene>
    <name evidence="9" type="ORF">TEOVI_000835200</name>
</gene>
<keyword evidence="9" id="KW-0675">Receptor</keyword>
<proteinExistence type="inferred from homology"/>
<dbReference type="PANTHER" id="PTHR10130">
    <property type="entry name" value="PEROXISOMAL TARGETING SIGNAL 1 RECEPTOR PEX5"/>
    <property type="match status" value="1"/>
</dbReference>
<dbReference type="InterPro" id="IPR019734">
    <property type="entry name" value="TPR_rpt"/>
</dbReference>
<dbReference type="GO" id="GO:0005829">
    <property type="term" value="C:cytosol"/>
    <property type="evidence" value="ECO:0007669"/>
    <property type="project" value="TreeGrafter"/>
</dbReference>
<evidence type="ECO:0000256" key="1">
    <source>
        <dbReference type="ARBA" id="ARBA00004275"/>
    </source>
</evidence>
<evidence type="ECO:0000313" key="10">
    <source>
        <dbReference type="Proteomes" id="UP000195570"/>
    </source>
</evidence>
<keyword evidence="10" id="KW-1185">Reference proteome</keyword>
<evidence type="ECO:0000256" key="7">
    <source>
        <dbReference type="ARBA" id="ARBA00023140"/>
    </source>
</evidence>
<dbReference type="GO" id="GO:0005778">
    <property type="term" value="C:peroxisomal membrane"/>
    <property type="evidence" value="ECO:0007669"/>
    <property type="project" value="TreeGrafter"/>
</dbReference>
<dbReference type="GO" id="GO:0005052">
    <property type="term" value="F:peroxisome matrix targeting signal-1 binding"/>
    <property type="evidence" value="ECO:0007669"/>
    <property type="project" value="TreeGrafter"/>
</dbReference>
<evidence type="ECO:0000256" key="8">
    <source>
        <dbReference type="PROSITE-ProRule" id="PRU00339"/>
    </source>
</evidence>
<dbReference type="InterPro" id="IPR011990">
    <property type="entry name" value="TPR-like_helical_dom_sf"/>
</dbReference>
<evidence type="ECO:0000256" key="4">
    <source>
        <dbReference type="ARBA" id="ARBA00022490"/>
    </source>
</evidence>
<keyword evidence="6 8" id="KW-0802">TPR repeat</keyword>